<dbReference type="SUPFAM" id="SSF64263">
    <property type="entry name" value="Prokaryotic ribosomal protein L17"/>
    <property type="match status" value="1"/>
</dbReference>
<dbReference type="GO" id="GO:0003735">
    <property type="term" value="F:structural constituent of ribosome"/>
    <property type="evidence" value="ECO:0007669"/>
    <property type="project" value="InterPro"/>
</dbReference>
<accession>A0A2H0YUU7</accession>
<dbReference type="EMBL" id="PEXU01000058">
    <property type="protein sequence ID" value="PIS42079.1"/>
    <property type="molecule type" value="Genomic_DNA"/>
</dbReference>
<evidence type="ECO:0000256" key="6">
    <source>
        <dbReference type="RuleBase" id="RU000661"/>
    </source>
</evidence>
<evidence type="ECO:0000313" key="7">
    <source>
        <dbReference type="EMBL" id="PIS42079.1"/>
    </source>
</evidence>
<dbReference type="PANTHER" id="PTHR14413:SF16">
    <property type="entry name" value="LARGE RIBOSOMAL SUBUNIT PROTEIN BL17M"/>
    <property type="match status" value="1"/>
</dbReference>
<dbReference type="InterPro" id="IPR036373">
    <property type="entry name" value="Ribosomal_bL17_sf"/>
</dbReference>
<comment type="similarity">
    <text evidence="1 5">Belongs to the bacterial ribosomal protein bL17 family.</text>
</comment>
<name>A0A2H0YUU7_9BACT</name>
<dbReference type="PANTHER" id="PTHR14413">
    <property type="entry name" value="RIBOSOMAL PROTEIN L17"/>
    <property type="match status" value="1"/>
</dbReference>
<comment type="caution">
    <text evidence="7">The sequence shown here is derived from an EMBL/GenBank/DDBJ whole genome shotgun (WGS) entry which is preliminary data.</text>
</comment>
<dbReference type="InterPro" id="IPR047859">
    <property type="entry name" value="Ribosomal_bL17_CS"/>
</dbReference>
<keyword evidence="2 5" id="KW-0689">Ribosomal protein</keyword>
<dbReference type="PROSITE" id="PS01167">
    <property type="entry name" value="RIBOSOMAL_L17"/>
    <property type="match status" value="1"/>
</dbReference>
<sequence length="128" mass="14945">MRHRKKKGILDRKKSSRESLLRNLAGQLIEFERIKTTEAKARILKPIAEKLLTSAKNDTITSRRMVKKFIYQEKLIKKLFSDLAPRFHNRNSGYLRISKINNRKGDGAPIVQIEIIKDDEKKLSQKSK</sequence>
<dbReference type="NCBIfam" id="TIGR00059">
    <property type="entry name" value="L17"/>
    <property type="match status" value="1"/>
</dbReference>
<protein>
    <recommendedName>
        <fullName evidence="4 6">50S ribosomal protein L17</fullName>
    </recommendedName>
</protein>
<proteinExistence type="inferred from homology"/>
<dbReference type="InterPro" id="IPR000456">
    <property type="entry name" value="Ribosomal_bL17"/>
</dbReference>
<dbReference type="Gene3D" id="3.90.1030.10">
    <property type="entry name" value="Ribosomal protein L17"/>
    <property type="match status" value="1"/>
</dbReference>
<dbReference type="GO" id="GO:0015934">
    <property type="term" value="C:large ribosomal subunit"/>
    <property type="evidence" value="ECO:0007669"/>
    <property type="project" value="TreeGrafter"/>
</dbReference>
<evidence type="ECO:0000256" key="3">
    <source>
        <dbReference type="ARBA" id="ARBA00023274"/>
    </source>
</evidence>
<evidence type="ECO:0000256" key="1">
    <source>
        <dbReference type="ARBA" id="ARBA00008777"/>
    </source>
</evidence>
<dbReference type="Pfam" id="PF01196">
    <property type="entry name" value="Ribosomal_L17"/>
    <property type="match status" value="1"/>
</dbReference>
<evidence type="ECO:0000256" key="4">
    <source>
        <dbReference type="ARBA" id="ARBA00035494"/>
    </source>
</evidence>
<evidence type="ECO:0000256" key="5">
    <source>
        <dbReference type="RuleBase" id="RU000660"/>
    </source>
</evidence>
<evidence type="ECO:0000313" key="8">
    <source>
        <dbReference type="Proteomes" id="UP000231542"/>
    </source>
</evidence>
<keyword evidence="3 5" id="KW-0687">Ribonucleoprotein</keyword>
<organism evidence="7 8">
    <name type="scientific">Candidatus Kerfeldbacteria bacterium CG08_land_8_20_14_0_20_40_16</name>
    <dbReference type="NCBI Taxonomy" id="2014244"/>
    <lineage>
        <taxon>Bacteria</taxon>
        <taxon>Candidatus Kerfeldiibacteriota</taxon>
    </lineage>
</organism>
<dbReference type="GO" id="GO:0006412">
    <property type="term" value="P:translation"/>
    <property type="evidence" value="ECO:0007669"/>
    <property type="project" value="InterPro"/>
</dbReference>
<dbReference type="AlphaFoldDB" id="A0A2H0YUU7"/>
<dbReference type="Proteomes" id="UP000231542">
    <property type="component" value="Unassembled WGS sequence"/>
</dbReference>
<reference evidence="7 8" key="1">
    <citation type="submission" date="2017-09" db="EMBL/GenBank/DDBJ databases">
        <title>Depth-based differentiation of microbial function through sediment-hosted aquifers and enrichment of novel symbionts in the deep terrestrial subsurface.</title>
        <authorList>
            <person name="Probst A.J."/>
            <person name="Ladd B."/>
            <person name="Jarett J.K."/>
            <person name="Geller-Mcgrath D.E."/>
            <person name="Sieber C.M."/>
            <person name="Emerson J.B."/>
            <person name="Anantharaman K."/>
            <person name="Thomas B.C."/>
            <person name="Malmstrom R."/>
            <person name="Stieglmeier M."/>
            <person name="Klingl A."/>
            <person name="Woyke T."/>
            <person name="Ryan C.M."/>
            <person name="Banfield J.F."/>
        </authorList>
    </citation>
    <scope>NUCLEOTIDE SEQUENCE [LARGE SCALE GENOMIC DNA]</scope>
    <source>
        <strain evidence="7">CG08_land_8_20_14_0_20_40_16</strain>
    </source>
</reference>
<gene>
    <name evidence="7" type="ORF">COT24_05400</name>
</gene>
<evidence type="ECO:0000256" key="2">
    <source>
        <dbReference type="ARBA" id="ARBA00022980"/>
    </source>
</evidence>